<comment type="caution">
    <text evidence="1">The sequence shown here is derived from an EMBL/GenBank/DDBJ whole genome shotgun (WGS) entry which is preliminary data.</text>
</comment>
<dbReference type="RefSeq" id="WP_116518181.1">
    <property type="nucleotide sequence ID" value="NZ_JACCEX010000002.1"/>
</dbReference>
<proteinExistence type="predicted"/>
<accession>A0A2U1CMG6</accession>
<dbReference type="OrthoDB" id="6683797at2"/>
<evidence type="ECO:0000313" key="2">
    <source>
        <dbReference type="Proteomes" id="UP000246145"/>
    </source>
</evidence>
<dbReference type="EMBL" id="QEKO01000002">
    <property type="protein sequence ID" value="PVY62188.1"/>
    <property type="molecule type" value="Genomic_DNA"/>
</dbReference>
<keyword evidence="2" id="KW-1185">Reference proteome</keyword>
<reference evidence="1 2" key="1">
    <citation type="submission" date="2018-04" db="EMBL/GenBank/DDBJ databases">
        <title>Genomic Encyclopedia of Type Strains, Phase IV (KMG-IV): sequencing the most valuable type-strain genomes for metagenomic binning, comparative biology and taxonomic classification.</title>
        <authorList>
            <person name="Goeker M."/>
        </authorList>
    </citation>
    <scope>NUCLEOTIDE SEQUENCE [LARGE SCALE GENOMIC DNA]</scope>
    <source>
        <strain evidence="1 2">DSM 10065</strain>
    </source>
</reference>
<gene>
    <name evidence="1" type="ORF">C7440_1681</name>
</gene>
<name>A0A2U1CMG6_9BURK</name>
<dbReference type="Proteomes" id="UP000246145">
    <property type="component" value="Unassembled WGS sequence"/>
</dbReference>
<protein>
    <submittedName>
        <fullName evidence="1">Uncharacterized protein</fullName>
    </submittedName>
</protein>
<sequence length="273" mass="30327">MGATTPVISYNLKERGRKYRGKERHFNIKAIVDAVNSPEAQERVANRDMTGFFGHWPRIRFGMNPAEGGIAEGKVHAVEPAIVTTLLRAHPDGTIEHQAEFLDTATGQIAARMYNSKVGGFSSAIDPRRPEFFGFDYVNEPNYSTNRGYALDDVNGMTYDDVVLAEQNEQNAAMLMLLDSANHARDMALESLERLQIENEQLLSILSSRGQDVSVLDSAAISPVAVSISGIDRMKRDAAAFMGAEKLPEFIEPQQESQPDNPLYHRLLGKFLR</sequence>
<dbReference type="AlphaFoldDB" id="A0A2U1CMG6"/>
<organism evidence="1 2">
    <name type="scientific">Pusillimonas noertemannii</name>
    <dbReference type="NCBI Taxonomy" id="305977"/>
    <lineage>
        <taxon>Bacteria</taxon>
        <taxon>Pseudomonadati</taxon>
        <taxon>Pseudomonadota</taxon>
        <taxon>Betaproteobacteria</taxon>
        <taxon>Burkholderiales</taxon>
        <taxon>Alcaligenaceae</taxon>
        <taxon>Pusillimonas</taxon>
    </lineage>
</organism>
<evidence type="ECO:0000313" key="1">
    <source>
        <dbReference type="EMBL" id="PVY62188.1"/>
    </source>
</evidence>